<keyword evidence="5 11" id="KW-1133">Transmembrane helix</keyword>
<evidence type="ECO:0000256" key="4">
    <source>
        <dbReference type="ARBA" id="ARBA00022723"/>
    </source>
</evidence>
<dbReference type="EMBL" id="HBNS01034707">
    <property type="protein sequence ID" value="CAE4630503.1"/>
    <property type="molecule type" value="Transcribed_RNA"/>
</dbReference>
<evidence type="ECO:0000256" key="1">
    <source>
        <dbReference type="ARBA" id="ARBA00004370"/>
    </source>
</evidence>
<organism evidence="13">
    <name type="scientific">Ditylum brightwellii</name>
    <dbReference type="NCBI Taxonomy" id="49249"/>
    <lineage>
        <taxon>Eukaryota</taxon>
        <taxon>Sar</taxon>
        <taxon>Stramenopiles</taxon>
        <taxon>Ochrophyta</taxon>
        <taxon>Bacillariophyta</taxon>
        <taxon>Mediophyceae</taxon>
        <taxon>Lithodesmiophycidae</taxon>
        <taxon>Lithodesmiales</taxon>
        <taxon>Lithodesmiaceae</taxon>
        <taxon>Ditylum</taxon>
    </lineage>
</organism>
<evidence type="ECO:0000256" key="2">
    <source>
        <dbReference type="ARBA" id="ARBA00022692"/>
    </source>
</evidence>
<feature type="transmembrane region" description="Helical" evidence="11">
    <location>
        <begin position="486"/>
        <end position="510"/>
    </location>
</feature>
<dbReference type="AlphaFoldDB" id="A0A7S4S0B7"/>
<comment type="subcellular location">
    <subcellularLocation>
        <location evidence="1">Membrane</location>
    </subcellularLocation>
</comment>
<keyword evidence="8" id="KW-0411">Iron-sulfur</keyword>
<gene>
    <name evidence="13" type="ORF">DBRI00130_LOCUS27129</name>
</gene>
<dbReference type="PANTHER" id="PTHR21266:SF32">
    <property type="entry name" value="CHOLESTEROL 7-DESATURASE NVD"/>
    <property type="match status" value="1"/>
</dbReference>
<dbReference type="GO" id="GO:0016020">
    <property type="term" value="C:membrane"/>
    <property type="evidence" value="ECO:0007669"/>
    <property type="project" value="UniProtKB-SubCell"/>
</dbReference>
<sequence>MEVPQGYVVQRSQSEDGSSSETSRCTIQCAYHGWEFDSNGSCTHVPQQQTAASSSSKVPPIESYPVRSDAGMIWVWTDPSTSAFADILSLPISPLLRRFHAAHGDDAIYMRDLPYGVELLGENLLDLSHLPFSHHSVGTLNRDIGGPLPLRMLSEQERECEAQWELEYAKHAAANDNGNNDNDKKENTAVVLPMFQVEVVDAPKHDPVFLGMKSRLTIPDNATCTIAFYDPCHVRYRRNIPGRGATHVELFMTPTSAGRSRVVLFNVMESFLPPLADASSTTTKKEKTMTLRTKIRTSLSPSAIKSKIQKKIVTRLFNPVSSRGHIMSHSIFDGDGIFLNKQGDRMRRFGVSYKNYSTPTTADLLVNAYRRYLDKAASLTEQEGLNMVSDVVSYNTNMDTTHGEREGGGGGGLHYVDVNDRPNLLDRYESHTKHCPICLADLAKLQKQHKYLNILQTAFIGAAGSSSTVLTAATTVSFLARSSVVATVPALLLTSSGLASIFTICGALLANRKKKKMDGKIQQFYFEDYVHAEKN</sequence>
<evidence type="ECO:0000256" key="9">
    <source>
        <dbReference type="ARBA" id="ARBA00023136"/>
    </source>
</evidence>
<protein>
    <recommendedName>
        <fullName evidence="12">Rieske domain-containing protein</fullName>
    </recommendedName>
</protein>
<keyword evidence="4" id="KW-0479">Metal-binding</keyword>
<dbReference type="Pfam" id="PF00355">
    <property type="entry name" value="Rieske"/>
    <property type="match status" value="1"/>
</dbReference>
<evidence type="ECO:0000256" key="6">
    <source>
        <dbReference type="ARBA" id="ARBA00023002"/>
    </source>
</evidence>
<dbReference type="GO" id="GO:0046872">
    <property type="term" value="F:metal ion binding"/>
    <property type="evidence" value="ECO:0007669"/>
    <property type="project" value="UniProtKB-KW"/>
</dbReference>
<accession>A0A7S4S0B7</accession>
<evidence type="ECO:0000256" key="7">
    <source>
        <dbReference type="ARBA" id="ARBA00023004"/>
    </source>
</evidence>
<keyword evidence="6" id="KW-0560">Oxidoreductase</keyword>
<evidence type="ECO:0000256" key="3">
    <source>
        <dbReference type="ARBA" id="ARBA00022714"/>
    </source>
</evidence>
<evidence type="ECO:0000256" key="8">
    <source>
        <dbReference type="ARBA" id="ARBA00023014"/>
    </source>
</evidence>
<evidence type="ECO:0000259" key="12">
    <source>
        <dbReference type="PROSITE" id="PS51296"/>
    </source>
</evidence>
<feature type="domain" description="Rieske" evidence="12">
    <location>
        <begin position="1"/>
        <end position="75"/>
    </location>
</feature>
<proteinExistence type="predicted"/>
<dbReference type="GO" id="GO:0051537">
    <property type="term" value="F:2 iron, 2 sulfur cluster binding"/>
    <property type="evidence" value="ECO:0007669"/>
    <property type="project" value="UniProtKB-KW"/>
</dbReference>
<dbReference type="PROSITE" id="PS51296">
    <property type="entry name" value="RIESKE"/>
    <property type="match status" value="1"/>
</dbReference>
<evidence type="ECO:0000256" key="11">
    <source>
        <dbReference type="SAM" id="Phobius"/>
    </source>
</evidence>
<name>A0A7S4S0B7_9STRA</name>
<keyword evidence="2 11" id="KW-0812">Transmembrane</keyword>
<dbReference type="InterPro" id="IPR050584">
    <property type="entry name" value="Cholesterol_7-desaturase"/>
</dbReference>
<evidence type="ECO:0000313" key="13">
    <source>
        <dbReference type="EMBL" id="CAE4630503.1"/>
    </source>
</evidence>
<dbReference type="PANTHER" id="PTHR21266">
    <property type="entry name" value="IRON-SULFUR DOMAIN CONTAINING PROTEIN"/>
    <property type="match status" value="1"/>
</dbReference>
<dbReference type="Gene3D" id="2.102.10.10">
    <property type="entry name" value="Rieske [2Fe-2S] iron-sulphur domain"/>
    <property type="match status" value="1"/>
</dbReference>
<dbReference type="InterPro" id="IPR036922">
    <property type="entry name" value="Rieske_2Fe-2S_sf"/>
</dbReference>
<keyword evidence="9 11" id="KW-0472">Membrane</keyword>
<evidence type="ECO:0000256" key="5">
    <source>
        <dbReference type="ARBA" id="ARBA00022989"/>
    </source>
</evidence>
<dbReference type="GO" id="GO:0005737">
    <property type="term" value="C:cytoplasm"/>
    <property type="evidence" value="ECO:0007669"/>
    <property type="project" value="TreeGrafter"/>
</dbReference>
<keyword evidence="3" id="KW-0001">2Fe-2S</keyword>
<feature type="region of interest" description="Disordered" evidence="10">
    <location>
        <begin position="1"/>
        <end position="22"/>
    </location>
</feature>
<dbReference type="SUPFAM" id="SSF55961">
    <property type="entry name" value="Bet v1-like"/>
    <property type="match status" value="1"/>
</dbReference>
<evidence type="ECO:0000256" key="10">
    <source>
        <dbReference type="SAM" id="MobiDB-lite"/>
    </source>
</evidence>
<keyword evidence="7" id="KW-0408">Iron</keyword>
<reference evidence="13" key="1">
    <citation type="submission" date="2021-01" db="EMBL/GenBank/DDBJ databases">
        <authorList>
            <person name="Corre E."/>
            <person name="Pelletier E."/>
            <person name="Niang G."/>
            <person name="Scheremetjew M."/>
            <person name="Finn R."/>
            <person name="Kale V."/>
            <person name="Holt S."/>
            <person name="Cochrane G."/>
            <person name="Meng A."/>
            <person name="Brown T."/>
            <person name="Cohen L."/>
        </authorList>
    </citation>
    <scope>NUCLEOTIDE SEQUENCE</scope>
    <source>
        <strain evidence="13">GSO104</strain>
    </source>
</reference>
<dbReference type="InterPro" id="IPR017941">
    <property type="entry name" value="Rieske_2Fe-2S"/>
</dbReference>
<dbReference type="SUPFAM" id="SSF50022">
    <property type="entry name" value="ISP domain"/>
    <property type="match status" value="1"/>
</dbReference>
<dbReference type="GO" id="GO:0016491">
    <property type="term" value="F:oxidoreductase activity"/>
    <property type="evidence" value="ECO:0007669"/>
    <property type="project" value="UniProtKB-KW"/>
</dbReference>
<feature type="compositionally biased region" description="Low complexity" evidence="10">
    <location>
        <begin position="10"/>
        <end position="22"/>
    </location>
</feature>